<organism evidence="1 2">
    <name type="scientific">Paenibacillus foliorum</name>
    <dbReference type="NCBI Taxonomy" id="2654974"/>
    <lineage>
        <taxon>Bacteria</taxon>
        <taxon>Bacillati</taxon>
        <taxon>Bacillota</taxon>
        <taxon>Bacilli</taxon>
        <taxon>Bacillales</taxon>
        <taxon>Paenibacillaceae</taxon>
        <taxon>Paenibacillus</taxon>
    </lineage>
</organism>
<accession>A0A972H086</accession>
<evidence type="ECO:0000313" key="1">
    <source>
        <dbReference type="EMBL" id="NOU96180.1"/>
    </source>
</evidence>
<comment type="caution">
    <text evidence="1">The sequence shown here is derived from an EMBL/GenBank/DDBJ whole genome shotgun (WGS) entry which is preliminary data.</text>
</comment>
<protein>
    <submittedName>
        <fullName evidence="1">Uncharacterized protein</fullName>
    </submittedName>
</protein>
<dbReference type="EMBL" id="WHOD01000087">
    <property type="protein sequence ID" value="NOU96180.1"/>
    <property type="molecule type" value="Genomic_DNA"/>
</dbReference>
<dbReference type="Proteomes" id="UP000641588">
    <property type="component" value="Unassembled WGS sequence"/>
</dbReference>
<name>A0A972H086_9BACL</name>
<reference evidence="1" key="1">
    <citation type="submission" date="2019-10" db="EMBL/GenBank/DDBJ databases">
        <title>Description of Paenibacillus glebae sp. nov.</title>
        <authorList>
            <person name="Carlier A."/>
            <person name="Qi S."/>
        </authorList>
    </citation>
    <scope>NUCLEOTIDE SEQUENCE</scope>
    <source>
        <strain evidence="1">LMG 31456</strain>
    </source>
</reference>
<sequence length="76" mass="9212">MIKFKNTRCNQITKKSSDFEQIMQIETKGVPGFISERTQYEILEYMRKLEWKMEELQCGENMNRNEEIRCSKALER</sequence>
<proteinExistence type="predicted"/>
<dbReference type="RefSeq" id="WP_171654390.1">
    <property type="nucleotide sequence ID" value="NZ_WHOD01000087.1"/>
</dbReference>
<keyword evidence="2" id="KW-1185">Reference proteome</keyword>
<dbReference type="AlphaFoldDB" id="A0A972H086"/>
<gene>
    <name evidence="1" type="ORF">GC093_23560</name>
</gene>
<evidence type="ECO:0000313" key="2">
    <source>
        <dbReference type="Proteomes" id="UP000641588"/>
    </source>
</evidence>